<dbReference type="AlphaFoldDB" id="A0AB34PBY2"/>
<comment type="caution">
    <text evidence="2">The sequence shown here is derived from an EMBL/GenBank/DDBJ whole genome shotgun (WGS) entry which is preliminary data.</text>
</comment>
<name>A0AB34PBY2_9XANT</name>
<gene>
    <name evidence="2" type="ORF">NC00_04545</name>
</gene>
<feature type="region of interest" description="Disordered" evidence="1">
    <location>
        <begin position="23"/>
        <end position="48"/>
    </location>
</feature>
<protein>
    <submittedName>
        <fullName evidence="2">Uncharacterized protein</fullName>
    </submittedName>
</protein>
<dbReference type="EMBL" id="JRQI01000010">
    <property type="protein sequence ID" value="KGK59019.1"/>
    <property type="molecule type" value="Genomic_DNA"/>
</dbReference>
<evidence type="ECO:0000256" key="1">
    <source>
        <dbReference type="SAM" id="MobiDB-lite"/>
    </source>
</evidence>
<sequence length="105" mass="11295">MPWESEKSEVRVCRGKEVRPDGFRRTALRPGDQVPRWASPGRAGHRHEVTVDPSQGAEDAAACRLPARPGPPGGERGCRAQPSSGVRVFSCSAWIAPPISSPRVA</sequence>
<reference evidence="2 3" key="1">
    <citation type="submission" date="2014-10" db="EMBL/GenBank/DDBJ databases">
        <title>Genome sequence of a Xanthomonas strain that is pathogenic on beans.</title>
        <authorList>
            <person name="Aritua V."/>
            <person name="Sapp M."/>
            <person name="Harrison J."/>
            <person name="Smith J."/>
            <person name="Studholme D."/>
        </authorList>
    </citation>
    <scope>NUCLEOTIDE SEQUENCE [LARGE SCALE GENOMIC DNA]</scope>
    <source>
        <strain evidence="2 3">Nyagatare</strain>
    </source>
</reference>
<evidence type="ECO:0000313" key="3">
    <source>
        <dbReference type="Proteomes" id="UP000029879"/>
    </source>
</evidence>
<organism evidence="2 3">
    <name type="scientific">Xanthomonas cannabis pv. phaseoli</name>
    <dbReference type="NCBI Taxonomy" id="1885902"/>
    <lineage>
        <taxon>Bacteria</taxon>
        <taxon>Pseudomonadati</taxon>
        <taxon>Pseudomonadota</taxon>
        <taxon>Gammaproteobacteria</taxon>
        <taxon>Lysobacterales</taxon>
        <taxon>Lysobacteraceae</taxon>
        <taxon>Xanthomonas</taxon>
    </lineage>
</organism>
<proteinExistence type="predicted"/>
<evidence type="ECO:0000313" key="2">
    <source>
        <dbReference type="EMBL" id="KGK59019.1"/>
    </source>
</evidence>
<accession>A0AB34PBY2</accession>
<dbReference type="Proteomes" id="UP000029879">
    <property type="component" value="Unassembled WGS sequence"/>
</dbReference>